<name>A0A9P3ULP6_LYOSH</name>
<comment type="caution">
    <text evidence="2">The sequence shown here is derived from an EMBL/GenBank/DDBJ whole genome shotgun (WGS) entry which is preliminary data.</text>
</comment>
<reference evidence="2" key="1">
    <citation type="submission" date="2022-07" db="EMBL/GenBank/DDBJ databases">
        <title>The genome of Lyophyllum shimeji provides insight into the initial evolution of ectomycorrhizal fungal genome.</title>
        <authorList>
            <person name="Kobayashi Y."/>
            <person name="Shibata T."/>
            <person name="Hirakawa H."/>
            <person name="Shigenobu S."/>
            <person name="Nishiyama T."/>
            <person name="Yamada A."/>
            <person name="Hasebe M."/>
            <person name="Kawaguchi M."/>
        </authorList>
    </citation>
    <scope>NUCLEOTIDE SEQUENCE</scope>
    <source>
        <strain evidence="2">AT787</strain>
    </source>
</reference>
<keyword evidence="3" id="KW-1185">Reference proteome</keyword>
<accession>A0A9P3ULP6</accession>
<feature type="compositionally biased region" description="Polar residues" evidence="1">
    <location>
        <begin position="548"/>
        <end position="558"/>
    </location>
</feature>
<feature type="compositionally biased region" description="Polar residues" evidence="1">
    <location>
        <begin position="363"/>
        <end position="374"/>
    </location>
</feature>
<organism evidence="2 3">
    <name type="scientific">Lyophyllum shimeji</name>
    <name type="common">Hon-shimeji</name>
    <name type="synonym">Tricholoma shimeji</name>
    <dbReference type="NCBI Taxonomy" id="47721"/>
    <lineage>
        <taxon>Eukaryota</taxon>
        <taxon>Fungi</taxon>
        <taxon>Dikarya</taxon>
        <taxon>Basidiomycota</taxon>
        <taxon>Agaricomycotina</taxon>
        <taxon>Agaricomycetes</taxon>
        <taxon>Agaricomycetidae</taxon>
        <taxon>Agaricales</taxon>
        <taxon>Tricholomatineae</taxon>
        <taxon>Lyophyllaceae</taxon>
        <taxon>Lyophyllum</taxon>
    </lineage>
</organism>
<dbReference type="EMBL" id="BRPK01000004">
    <property type="protein sequence ID" value="GLB37542.1"/>
    <property type="molecule type" value="Genomic_DNA"/>
</dbReference>
<feature type="compositionally biased region" description="Basic and acidic residues" evidence="1">
    <location>
        <begin position="61"/>
        <end position="71"/>
    </location>
</feature>
<feature type="compositionally biased region" description="Basic residues" evidence="1">
    <location>
        <begin position="573"/>
        <end position="584"/>
    </location>
</feature>
<feature type="region of interest" description="Disordered" evidence="1">
    <location>
        <begin position="1"/>
        <end position="165"/>
    </location>
</feature>
<dbReference type="OrthoDB" id="3238644at2759"/>
<dbReference type="Proteomes" id="UP001063166">
    <property type="component" value="Unassembled WGS sequence"/>
</dbReference>
<evidence type="ECO:0000313" key="3">
    <source>
        <dbReference type="Proteomes" id="UP001063166"/>
    </source>
</evidence>
<feature type="region of interest" description="Disordered" evidence="1">
    <location>
        <begin position="531"/>
        <end position="584"/>
    </location>
</feature>
<evidence type="ECO:0000313" key="2">
    <source>
        <dbReference type="EMBL" id="GLB37542.1"/>
    </source>
</evidence>
<feature type="compositionally biased region" description="Low complexity" evidence="1">
    <location>
        <begin position="348"/>
        <end position="362"/>
    </location>
</feature>
<proteinExistence type="predicted"/>
<gene>
    <name evidence="2" type="ORF">LshimejAT787_0405930</name>
</gene>
<evidence type="ECO:0000256" key="1">
    <source>
        <dbReference type="SAM" id="MobiDB-lite"/>
    </source>
</evidence>
<feature type="region of interest" description="Disordered" evidence="1">
    <location>
        <begin position="343"/>
        <end position="392"/>
    </location>
</feature>
<sequence length="584" mass="64813">MPPSSSSSAHRPKQSKKRTWTKDQLLKSLQIIGPLHAPLPPTLPPSPPVSRSNSPAPPIKRKYDAHPEPDHHKRPRTTSAPSDRPPHQQHKQHSLSSSHLPPQHLRVPSHAPVHISRNEPCEDGEVREDPPVASSSRLPLGPTVAIPPNTVPIRRPKRGKPDFRHHDALHDKYHNAGRKLKYSGDARFWSTYPVNHKEYRPLANPPPPDSLYHKHGGLIARIELVDALISFTYALWNKDYGKDTCFRTSWNTISAFLAWCKGKWLNEEASMTEAEKAFIGLIYMLEGFVHVRKLTHTAKAYLEKDVNKLYDELRVEVDKAAAKAEQVGDLNLGLLAPKAQATPPMLPSPASIAPANSANSTPTARDSGTPNPQASLPAAPVTHRPPLHPGQTFIRDKMLPERYRDAPIPAHVMDAMLSPTSNVSVQFVQNLKEQTSGTTAAAHCMTRSEKYLNLTTLLRFFPTTFARVIHTTLSPTEEYEPDFEDEEGELYWPGQSITGEGLGWVCLLGKAMITEFGKAYGYRGLDGVVPKPKPEEAPTSGLPPPQALPQQRSGSTPRGQPPHGNTLMDTLRNRGHRRCRCSDE</sequence>
<dbReference type="PANTHER" id="PTHR24216">
    <property type="entry name" value="PAXILLIN-RELATED"/>
    <property type="match status" value="1"/>
</dbReference>
<feature type="compositionally biased region" description="Low complexity" evidence="1">
    <location>
        <begin position="94"/>
        <end position="105"/>
    </location>
</feature>
<feature type="compositionally biased region" description="Basic residues" evidence="1">
    <location>
        <begin position="10"/>
        <end position="19"/>
    </location>
</feature>
<feature type="compositionally biased region" description="Pro residues" evidence="1">
    <location>
        <begin position="37"/>
        <end position="48"/>
    </location>
</feature>
<dbReference type="AlphaFoldDB" id="A0A9P3ULP6"/>
<protein>
    <submittedName>
        <fullName evidence="2">Uncharacterized protein</fullName>
    </submittedName>
</protein>